<dbReference type="AlphaFoldDB" id="A0A4V3AV81"/>
<dbReference type="InterPro" id="IPR011761">
    <property type="entry name" value="ATP-grasp"/>
</dbReference>
<evidence type="ECO:0000256" key="1">
    <source>
        <dbReference type="PROSITE-ProRule" id="PRU00409"/>
    </source>
</evidence>
<sequence>MTSETSLIPELTKSDEISLLEARLLAAPFDIGLHQLLADKKHAVADELGALAHMIAIKAIEARHSHGDKQSAEQLYMVATGYFMKGDYAVAERWYQLVLQLDAELAAVYQNLVVIHLHFGRNAQAEQCRARAYALQRVFIDPIISPIRQLLILCVGRTKGNIPYEVLLSGEKSQRIKYIIDYAQLEEDSQLPYYDLVFNAIGEADVATLLTQRLQQFVQKCQRPILNPPDKVARTQRHLLAGLMSGIQSVATAPCCLIDSTQARTETLAGHLANHSIALPVLLRPLESHGGQGLMLCHHLAELAHQLANSSAAHYVTSFVDFKSSDGFYRKYRVIFVDKKPYPYHLAISPHWMVHYVSAEMESNPWKIAEEAKFLQHPEQVLGDLAWNALNQIAQRLGLDYAGIDFTLLENGQLFIFEANATMLVHRVNASGVLAHKNVFVQRIADAFEALQVRVMG</sequence>
<evidence type="ECO:0000313" key="4">
    <source>
        <dbReference type="Proteomes" id="UP000294829"/>
    </source>
</evidence>
<keyword evidence="4" id="KW-1185">Reference proteome</keyword>
<comment type="caution">
    <text evidence="3">The sequence shown here is derived from an EMBL/GenBank/DDBJ whole genome shotgun (WGS) entry which is preliminary data.</text>
</comment>
<dbReference type="PROSITE" id="PS50975">
    <property type="entry name" value="ATP_GRASP"/>
    <property type="match status" value="1"/>
</dbReference>
<dbReference type="InterPro" id="IPR011990">
    <property type="entry name" value="TPR-like_helical_dom_sf"/>
</dbReference>
<reference evidence="3 4" key="1">
    <citation type="submission" date="2019-03" db="EMBL/GenBank/DDBJ databases">
        <title>Sapientia aquatica gen. nov., sp. nov., isolated from a crater lake.</title>
        <authorList>
            <person name="Felfoldi T."/>
            <person name="Szabo A."/>
            <person name="Toth E."/>
            <person name="Schumann P."/>
            <person name="Keki Z."/>
            <person name="Marialigeti K."/>
            <person name="Mathe I."/>
        </authorList>
    </citation>
    <scope>NUCLEOTIDE SEQUENCE [LARGE SCALE GENOMIC DNA]</scope>
    <source>
        <strain evidence="3 4">SA-152</strain>
    </source>
</reference>
<dbReference type="Gene3D" id="1.25.40.10">
    <property type="entry name" value="Tetratricopeptide repeat domain"/>
    <property type="match status" value="1"/>
</dbReference>
<feature type="domain" description="ATP-grasp" evidence="2">
    <location>
        <begin position="242"/>
        <end position="449"/>
    </location>
</feature>
<dbReference type="Proteomes" id="UP000294829">
    <property type="component" value="Unassembled WGS sequence"/>
</dbReference>
<proteinExistence type="predicted"/>
<dbReference type="GO" id="GO:0005524">
    <property type="term" value="F:ATP binding"/>
    <property type="evidence" value="ECO:0007669"/>
    <property type="project" value="UniProtKB-UniRule"/>
</dbReference>
<dbReference type="OrthoDB" id="5297883at2"/>
<protein>
    <recommendedName>
        <fullName evidence="2">ATP-grasp domain-containing protein</fullName>
    </recommendedName>
</protein>
<dbReference type="GO" id="GO:0046872">
    <property type="term" value="F:metal ion binding"/>
    <property type="evidence" value="ECO:0007669"/>
    <property type="project" value="InterPro"/>
</dbReference>
<dbReference type="EMBL" id="SMYL01000001">
    <property type="protein sequence ID" value="TDK68586.1"/>
    <property type="molecule type" value="Genomic_DNA"/>
</dbReference>
<dbReference type="RefSeq" id="WP_133325370.1">
    <property type="nucleotide sequence ID" value="NZ_SMYL01000001.1"/>
</dbReference>
<keyword evidence="1" id="KW-0547">Nucleotide-binding</keyword>
<evidence type="ECO:0000313" key="3">
    <source>
        <dbReference type="EMBL" id="TDK68586.1"/>
    </source>
</evidence>
<organism evidence="3 4">
    <name type="scientific">Sapientia aquatica</name>
    <dbReference type="NCBI Taxonomy" id="1549640"/>
    <lineage>
        <taxon>Bacteria</taxon>
        <taxon>Pseudomonadati</taxon>
        <taxon>Pseudomonadota</taxon>
        <taxon>Betaproteobacteria</taxon>
        <taxon>Burkholderiales</taxon>
        <taxon>Oxalobacteraceae</taxon>
        <taxon>Sapientia</taxon>
    </lineage>
</organism>
<dbReference type="SUPFAM" id="SSF48452">
    <property type="entry name" value="TPR-like"/>
    <property type="match status" value="1"/>
</dbReference>
<accession>A0A4V3AV81</accession>
<evidence type="ECO:0000259" key="2">
    <source>
        <dbReference type="PROSITE" id="PS50975"/>
    </source>
</evidence>
<gene>
    <name evidence="3" type="ORF">E2I14_03330</name>
</gene>
<keyword evidence="1" id="KW-0067">ATP-binding</keyword>
<dbReference type="SUPFAM" id="SSF56059">
    <property type="entry name" value="Glutathione synthetase ATP-binding domain-like"/>
    <property type="match status" value="1"/>
</dbReference>
<name>A0A4V3AV81_9BURK</name>